<gene>
    <name evidence="2" type="ORF">GCM10010124_34990</name>
</gene>
<comment type="caution">
    <text evidence="2">The sequence shown here is derived from an EMBL/GenBank/DDBJ whole genome shotgun (WGS) entry which is preliminary data.</text>
</comment>
<dbReference type="AlphaFoldDB" id="A0A8J3BRB1"/>
<dbReference type="SUPFAM" id="SSF53850">
    <property type="entry name" value="Periplasmic binding protein-like II"/>
    <property type="match status" value="1"/>
</dbReference>
<dbReference type="PANTHER" id="PTHR43649:SF12">
    <property type="entry name" value="DIACETYLCHITOBIOSE BINDING PROTEIN DASA"/>
    <property type="match status" value="1"/>
</dbReference>
<evidence type="ECO:0000256" key="1">
    <source>
        <dbReference type="SAM" id="SignalP"/>
    </source>
</evidence>
<keyword evidence="1" id="KW-0732">Signal</keyword>
<dbReference type="EMBL" id="BMQC01000015">
    <property type="protein sequence ID" value="GGK39192.1"/>
    <property type="molecule type" value="Genomic_DNA"/>
</dbReference>
<dbReference type="PROSITE" id="PS51257">
    <property type="entry name" value="PROKAR_LIPOPROTEIN"/>
    <property type="match status" value="1"/>
</dbReference>
<name>A0A8J3BRB1_9ACTN</name>
<evidence type="ECO:0000313" key="3">
    <source>
        <dbReference type="Proteomes" id="UP000662200"/>
    </source>
</evidence>
<protein>
    <submittedName>
        <fullName evidence="2">Sugar ABC transporter substrate-binding protein</fullName>
    </submittedName>
</protein>
<dbReference type="PANTHER" id="PTHR43649">
    <property type="entry name" value="ARABINOSE-BINDING PROTEIN-RELATED"/>
    <property type="match status" value="1"/>
</dbReference>
<organism evidence="2 3">
    <name type="scientific">Pilimelia terevasa</name>
    <dbReference type="NCBI Taxonomy" id="53372"/>
    <lineage>
        <taxon>Bacteria</taxon>
        <taxon>Bacillati</taxon>
        <taxon>Actinomycetota</taxon>
        <taxon>Actinomycetes</taxon>
        <taxon>Micromonosporales</taxon>
        <taxon>Micromonosporaceae</taxon>
        <taxon>Pilimelia</taxon>
    </lineage>
</organism>
<dbReference type="RefSeq" id="WP_189115426.1">
    <property type="nucleotide sequence ID" value="NZ_BMQC01000015.1"/>
</dbReference>
<accession>A0A8J3BRB1</accession>
<feature type="chain" id="PRO_5038601256" evidence="1">
    <location>
        <begin position="21"/>
        <end position="438"/>
    </location>
</feature>
<feature type="signal peptide" evidence="1">
    <location>
        <begin position="1"/>
        <end position="20"/>
    </location>
</feature>
<evidence type="ECO:0000313" key="2">
    <source>
        <dbReference type="EMBL" id="GGK39192.1"/>
    </source>
</evidence>
<dbReference type="Gene3D" id="3.40.190.10">
    <property type="entry name" value="Periplasmic binding protein-like II"/>
    <property type="match status" value="1"/>
</dbReference>
<reference evidence="2" key="1">
    <citation type="journal article" date="2014" name="Int. J. Syst. Evol. Microbiol.">
        <title>Complete genome sequence of Corynebacterium casei LMG S-19264T (=DSM 44701T), isolated from a smear-ripened cheese.</title>
        <authorList>
            <consortium name="US DOE Joint Genome Institute (JGI-PGF)"/>
            <person name="Walter F."/>
            <person name="Albersmeier A."/>
            <person name="Kalinowski J."/>
            <person name="Ruckert C."/>
        </authorList>
    </citation>
    <scope>NUCLEOTIDE SEQUENCE</scope>
    <source>
        <strain evidence="2">JCM 3091</strain>
    </source>
</reference>
<dbReference type="InterPro" id="IPR006059">
    <property type="entry name" value="SBP"/>
</dbReference>
<keyword evidence="3" id="KW-1185">Reference proteome</keyword>
<dbReference type="Proteomes" id="UP000662200">
    <property type="component" value="Unassembled WGS sequence"/>
</dbReference>
<proteinExistence type="predicted"/>
<dbReference type="CDD" id="cd13585">
    <property type="entry name" value="PBP2_TMBP_like"/>
    <property type="match status" value="1"/>
</dbReference>
<dbReference type="InterPro" id="IPR050490">
    <property type="entry name" value="Bact_solute-bd_prot1"/>
</dbReference>
<dbReference type="Pfam" id="PF13416">
    <property type="entry name" value="SBP_bac_8"/>
    <property type="match status" value="1"/>
</dbReference>
<sequence>MRIRVIGAAALLLAGLAGCGADRPAAGDPVRLMVFGTPEELASYRTLISAYDKAVPGRPVQLVEASDRKDLIARLSTAVAGGAPPELFLMNYRYYGQFAARGAIDPVDTRLASSTAIAARDLYPQALEAFQWAGRQYCLPQNVSSLAVYYNKRLFARYGVAPPKPGWHWNDMVATATALTRDVHGNVANAVEAEQAPAPVDVYGLGTEASIVRLAPFVWSHGGQVTDDDRAPTRFALQTPAARAAVQQFLDLRQRFGVTPPDEEVESMDDESRFVNGRLAMLLSSRRSTTTFRAASDLDWDVAELPRHTAPANVLHSDAYCMTKGARNPDGAWRFLEFALSPAGARIMAETGRTVPSHMAVAQSPAFLDPARPPASARVFLDAIGHMRRTPTVATWPEVEDIAADLFENAFYRGDPLDRVLADLDRQTRPVFARAGRP</sequence>
<reference evidence="2" key="2">
    <citation type="submission" date="2020-09" db="EMBL/GenBank/DDBJ databases">
        <authorList>
            <person name="Sun Q."/>
            <person name="Ohkuma M."/>
        </authorList>
    </citation>
    <scope>NUCLEOTIDE SEQUENCE</scope>
    <source>
        <strain evidence="2">JCM 3091</strain>
    </source>
</reference>